<evidence type="ECO:0000313" key="2">
    <source>
        <dbReference type="Proteomes" id="UP000438914"/>
    </source>
</evidence>
<evidence type="ECO:0000313" key="1">
    <source>
        <dbReference type="EMBL" id="MST84961.1"/>
    </source>
</evidence>
<organism evidence="1 2">
    <name type="scientific">Hallella mizrahii</name>
    <dbReference type="NCBI Taxonomy" id="2606637"/>
    <lineage>
        <taxon>Bacteria</taxon>
        <taxon>Pseudomonadati</taxon>
        <taxon>Bacteroidota</taxon>
        <taxon>Bacteroidia</taxon>
        <taxon>Bacteroidales</taxon>
        <taxon>Prevotellaceae</taxon>
        <taxon>Hallella</taxon>
    </lineage>
</organism>
<dbReference type="EMBL" id="VUNG01000025">
    <property type="protein sequence ID" value="MST84961.1"/>
    <property type="molecule type" value="Genomic_DNA"/>
</dbReference>
<proteinExistence type="predicted"/>
<sequence length="110" mass="12830">MKEAVIRIMLEAGNKGISLRFLVLHVYNASNSLFHSVTKEEVREYVYNLVRNHSTLPTDPFERIGWGRYRINLRSQKVVQSYIDFNGEQNGCKTEEQRCRKSGVDDPSFF</sequence>
<gene>
    <name evidence="1" type="ORF">FYJ73_09820</name>
</gene>
<comment type="caution">
    <text evidence="1">The sequence shown here is derived from an EMBL/GenBank/DDBJ whole genome shotgun (WGS) entry which is preliminary data.</text>
</comment>
<name>A0A7K0KGB1_9BACT</name>
<keyword evidence="2" id="KW-1185">Reference proteome</keyword>
<dbReference type="RefSeq" id="WP_206081759.1">
    <property type="nucleotide sequence ID" value="NZ_VUNG01000025.1"/>
</dbReference>
<protein>
    <submittedName>
        <fullName evidence="1">Uncharacterized protein</fullName>
    </submittedName>
</protein>
<dbReference type="AlphaFoldDB" id="A0A7K0KGB1"/>
<dbReference type="Proteomes" id="UP000438914">
    <property type="component" value="Unassembled WGS sequence"/>
</dbReference>
<accession>A0A7K0KGB1</accession>
<reference evidence="1 2" key="1">
    <citation type="submission" date="2019-08" db="EMBL/GenBank/DDBJ databases">
        <title>In-depth cultivation of the pig gut microbiome towards novel bacterial diversity and tailored functional studies.</title>
        <authorList>
            <person name="Wylensek D."/>
            <person name="Hitch T.C.A."/>
            <person name="Clavel T."/>
        </authorList>
    </citation>
    <scope>NUCLEOTIDE SEQUENCE [LARGE SCALE GENOMIC DNA]</scope>
    <source>
        <strain evidence="1 2">LKV-178-WT-2A</strain>
    </source>
</reference>